<reference evidence="1 2" key="1">
    <citation type="submission" date="2021-03" db="EMBL/GenBank/DDBJ databases">
        <title>Genomic Encyclopedia of Type Strains, Phase IV (KMG-IV): sequencing the most valuable type-strain genomes for metagenomic binning, comparative biology and taxonomic classification.</title>
        <authorList>
            <person name="Goeker M."/>
        </authorList>
    </citation>
    <scope>NUCLEOTIDE SEQUENCE [LARGE SCALE GENOMIC DNA]</scope>
    <source>
        <strain evidence="1 2">DSM 3984</strain>
    </source>
</reference>
<accession>A0ABS4EXR0</accession>
<protein>
    <submittedName>
        <fullName evidence="1">Uncharacterized protein</fullName>
    </submittedName>
</protein>
<dbReference type="EMBL" id="JAGGJZ010000001">
    <property type="protein sequence ID" value="MBP1888778.1"/>
    <property type="molecule type" value="Genomic_DNA"/>
</dbReference>
<evidence type="ECO:0000313" key="1">
    <source>
        <dbReference type="EMBL" id="MBP1888778.1"/>
    </source>
</evidence>
<dbReference type="Proteomes" id="UP000783390">
    <property type="component" value="Unassembled WGS sequence"/>
</dbReference>
<comment type="caution">
    <text evidence="1">The sequence shown here is derived from an EMBL/GenBank/DDBJ whole genome shotgun (WGS) entry which is preliminary data.</text>
</comment>
<dbReference type="RefSeq" id="WP_209795506.1">
    <property type="nucleotide sequence ID" value="NZ_JAGGJZ010000001.1"/>
</dbReference>
<organism evidence="1 2">
    <name type="scientific">Clostridium moniliforme</name>
    <dbReference type="NCBI Taxonomy" id="39489"/>
    <lineage>
        <taxon>Bacteria</taxon>
        <taxon>Bacillati</taxon>
        <taxon>Bacillota</taxon>
        <taxon>Clostridia</taxon>
        <taxon>Eubacteriales</taxon>
        <taxon>Clostridiaceae</taxon>
        <taxon>Clostridium</taxon>
    </lineage>
</organism>
<gene>
    <name evidence="1" type="ORF">J2Z53_000357</name>
</gene>
<name>A0ABS4EXR0_9CLOT</name>
<keyword evidence="2" id="KW-1185">Reference proteome</keyword>
<evidence type="ECO:0000313" key="2">
    <source>
        <dbReference type="Proteomes" id="UP000783390"/>
    </source>
</evidence>
<sequence length="114" mass="13893">MSLLLIYEEYNSLNKRYLDFINNVIDQNLEEYSDSILEELREYKVKFEEILDKTTLEKETSENEDNLNDLKYLTLDSLFLATDLSNFYFCKEKERFKMRLVNYINKKRRSELGF</sequence>
<proteinExistence type="predicted"/>